<protein>
    <submittedName>
        <fullName evidence="1">Uncharacterized protein</fullName>
    </submittedName>
</protein>
<reference evidence="1" key="1">
    <citation type="submission" date="2017-03" db="EMBL/GenBank/DDBJ databases">
        <title>The mitochondrial genome of the carnivorous plant Utricularia reniformis (Lentibulariaceae): structure, comparative analysis and evolutionary landmarks.</title>
        <authorList>
            <person name="Silva S.R."/>
            <person name="Alvarenga D.O."/>
            <person name="Michael T.P."/>
            <person name="Miranda V.F.O."/>
            <person name="Varani A.M."/>
        </authorList>
    </citation>
    <scope>NUCLEOTIDE SEQUENCE</scope>
</reference>
<proteinExistence type="predicted"/>
<organism evidence="1">
    <name type="scientific">Utricularia reniformis</name>
    <dbReference type="NCBI Taxonomy" id="192314"/>
    <lineage>
        <taxon>Eukaryota</taxon>
        <taxon>Viridiplantae</taxon>
        <taxon>Streptophyta</taxon>
        <taxon>Embryophyta</taxon>
        <taxon>Tracheophyta</taxon>
        <taxon>Spermatophyta</taxon>
        <taxon>Magnoliopsida</taxon>
        <taxon>eudicotyledons</taxon>
        <taxon>Gunneridae</taxon>
        <taxon>Pentapetalae</taxon>
        <taxon>asterids</taxon>
        <taxon>lamiids</taxon>
        <taxon>Lamiales</taxon>
        <taxon>Lentibulariaceae</taxon>
        <taxon>Utricularia</taxon>
    </lineage>
</organism>
<name>A0A1Y0B2N2_9LAMI</name>
<dbReference type="EMBL" id="KY774314">
    <property type="protein sequence ID" value="ART31702.1"/>
    <property type="molecule type" value="Genomic_DNA"/>
</dbReference>
<accession>A0A1Y0B2N2</accession>
<keyword evidence="1" id="KW-0496">Mitochondrion</keyword>
<sequence>MEGGNSVEYESKYLGVRRTRRSRCGTCTEPEGTVISEAEPSLHFIHPDNCSERKAVRLLSSSLRVAYSVISYHIVRVDSPSKARERITICLTEV</sequence>
<evidence type="ECO:0000313" key="1">
    <source>
        <dbReference type="EMBL" id="ART31702.1"/>
    </source>
</evidence>
<dbReference type="AlphaFoldDB" id="A0A1Y0B2N2"/>
<geneLocation type="mitochondrion" evidence="1"/>
<gene>
    <name evidence="1" type="ORF">AEK19_MT1512</name>
</gene>